<dbReference type="EMBL" id="RMBX01000015">
    <property type="protein sequence ID" value="RPD38466.1"/>
    <property type="molecule type" value="Genomic_DNA"/>
</dbReference>
<gene>
    <name evidence="3" type="ORF">EG028_24670</name>
</gene>
<sequence length="99" mass="11384">MGTGWNHWRRNPNLQQQKKNTDMEKDWVKVFASNVSFESEIIKGMLFENEIEAVIINRQDSSFVTMLPGMDEVYVHNSNEAKAKELIAASQEGKIENNP</sequence>
<evidence type="ECO:0000256" key="1">
    <source>
        <dbReference type="SAM" id="MobiDB-lite"/>
    </source>
</evidence>
<name>A0A3N4M9X7_9BACT</name>
<dbReference type="Pfam" id="PF09413">
    <property type="entry name" value="DUF2007"/>
    <property type="match status" value="1"/>
</dbReference>
<proteinExistence type="predicted"/>
<dbReference type="InterPro" id="IPR018551">
    <property type="entry name" value="DUF2007"/>
</dbReference>
<evidence type="ECO:0000313" key="4">
    <source>
        <dbReference type="Proteomes" id="UP000279089"/>
    </source>
</evidence>
<feature type="domain" description="DUF2007" evidence="2">
    <location>
        <begin position="27"/>
        <end position="89"/>
    </location>
</feature>
<keyword evidence="4" id="KW-1185">Reference proteome</keyword>
<evidence type="ECO:0000259" key="2">
    <source>
        <dbReference type="Pfam" id="PF09413"/>
    </source>
</evidence>
<dbReference type="OrthoDB" id="1467917at2"/>
<dbReference type="Proteomes" id="UP000279089">
    <property type="component" value="Unassembled WGS sequence"/>
</dbReference>
<protein>
    <submittedName>
        <fullName evidence="3">DUF2007 domain-containing protein</fullName>
    </submittedName>
</protein>
<feature type="region of interest" description="Disordered" evidence="1">
    <location>
        <begin position="1"/>
        <end position="21"/>
    </location>
</feature>
<reference evidence="4" key="1">
    <citation type="submission" date="2018-11" db="EMBL/GenBank/DDBJ databases">
        <title>Chitinophaga lutea sp.nov., isolate from arsenic contaminated soil.</title>
        <authorList>
            <person name="Zong Y."/>
        </authorList>
    </citation>
    <scope>NUCLEOTIDE SEQUENCE [LARGE SCALE GENOMIC DNA]</scope>
    <source>
        <strain evidence="4">YLT18</strain>
    </source>
</reference>
<comment type="caution">
    <text evidence="3">The sequence shown here is derived from an EMBL/GenBank/DDBJ whole genome shotgun (WGS) entry which is preliminary data.</text>
</comment>
<organism evidence="3 4">
    <name type="scientific">Chitinophaga barathri</name>
    <dbReference type="NCBI Taxonomy" id="1647451"/>
    <lineage>
        <taxon>Bacteria</taxon>
        <taxon>Pseudomonadati</taxon>
        <taxon>Bacteroidota</taxon>
        <taxon>Chitinophagia</taxon>
        <taxon>Chitinophagales</taxon>
        <taxon>Chitinophagaceae</taxon>
        <taxon>Chitinophaga</taxon>
    </lineage>
</organism>
<dbReference type="AlphaFoldDB" id="A0A3N4M9X7"/>
<evidence type="ECO:0000313" key="3">
    <source>
        <dbReference type="EMBL" id="RPD38466.1"/>
    </source>
</evidence>
<accession>A0A3N4M9X7</accession>